<feature type="region of interest" description="Disordered" evidence="1">
    <location>
        <begin position="544"/>
        <end position="571"/>
    </location>
</feature>
<name>A0A7M7P7P4_STRPU</name>
<organism evidence="2 3">
    <name type="scientific">Strongylocentrotus purpuratus</name>
    <name type="common">Purple sea urchin</name>
    <dbReference type="NCBI Taxonomy" id="7668"/>
    <lineage>
        <taxon>Eukaryota</taxon>
        <taxon>Metazoa</taxon>
        <taxon>Echinodermata</taxon>
        <taxon>Eleutherozoa</taxon>
        <taxon>Echinozoa</taxon>
        <taxon>Echinoidea</taxon>
        <taxon>Euechinoidea</taxon>
        <taxon>Echinacea</taxon>
        <taxon>Camarodonta</taxon>
        <taxon>Echinidea</taxon>
        <taxon>Strongylocentrotidae</taxon>
        <taxon>Strongylocentrotus</taxon>
    </lineage>
</organism>
<dbReference type="RefSeq" id="XP_030847270.1">
    <property type="nucleotide sequence ID" value="XM_030991410.1"/>
</dbReference>
<dbReference type="OrthoDB" id="10232000at2759"/>
<dbReference type="OMA" id="AVAWCIN"/>
<feature type="region of interest" description="Disordered" evidence="1">
    <location>
        <begin position="738"/>
        <end position="766"/>
    </location>
</feature>
<feature type="region of interest" description="Disordered" evidence="1">
    <location>
        <begin position="170"/>
        <end position="197"/>
    </location>
</feature>
<dbReference type="KEGG" id="spu:100891582"/>
<reference evidence="2" key="2">
    <citation type="submission" date="2021-01" db="UniProtKB">
        <authorList>
            <consortium name="EnsemblMetazoa"/>
        </authorList>
    </citation>
    <scope>IDENTIFICATION</scope>
</reference>
<feature type="compositionally biased region" description="Basic and acidic residues" evidence="1">
    <location>
        <begin position="544"/>
        <end position="560"/>
    </location>
</feature>
<proteinExistence type="predicted"/>
<dbReference type="GeneID" id="100891582"/>
<feature type="region of interest" description="Disordered" evidence="1">
    <location>
        <begin position="808"/>
        <end position="855"/>
    </location>
</feature>
<feature type="compositionally biased region" description="Basic and acidic residues" evidence="1">
    <location>
        <begin position="171"/>
        <end position="183"/>
    </location>
</feature>
<accession>A0A7M7P7P4</accession>
<keyword evidence="3" id="KW-1185">Reference proteome</keyword>
<evidence type="ECO:0000313" key="3">
    <source>
        <dbReference type="Proteomes" id="UP000007110"/>
    </source>
</evidence>
<protein>
    <submittedName>
        <fullName evidence="2">Uncharacterized protein</fullName>
    </submittedName>
</protein>
<feature type="compositionally biased region" description="Basic and acidic residues" evidence="1">
    <location>
        <begin position="749"/>
        <end position="766"/>
    </location>
</feature>
<reference evidence="3" key="1">
    <citation type="submission" date="2015-02" db="EMBL/GenBank/DDBJ databases">
        <title>Genome sequencing for Strongylocentrotus purpuratus.</title>
        <authorList>
            <person name="Murali S."/>
            <person name="Liu Y."/>
            <person name="Vee V."/>
            <person name="English A."/>
            <person name="Wang M."/>
            <person name="Skinner E."/>
            <person name="Han Y."/>
            <person name="Muzny D.M."/>
            <person name="Worley K.C."/>
            <person name="Gibbs R.A."/>
        </authorList>
    </citation>
    <scope>NUCLEOTIDE SEQUENCE</scope>
</reference>
<evidence type="ECO:0000256" key="1">
    <source>
        <dbReference type="SAM" id="MobiDB-lite"/>
    </source>
</evidence>
<evidence type="ECO:0000313" key="2">
    <source>
        <dbReference type="EnsemblMetazoa" id="XP_030847270"/>
    </source>
</evidence>
<dbReference type="Proteomes" id="UP000007110">
    <property type="component" value="Unassembled WGS sequence"/>
</dbReference>
<dbReference type="EnsemblMetazoa" id="XM_030991410">
    <property type="protein sequence ID" value="XP_030847270"/>
    <property type="gene ID" value="LOC100891582"/>
</dbReference>
<dbReference type="InParanoid" id="A0A7M7P7P4"/>
<sequence length="872" mass="94658">MVSLESDRSVLGQTGDKLLQLISHDSISMDITGTTTSKTSFEMSSKSTIWVSPSAAKPNSTFPSPLTALGSLPTPWSSGLSYPCNKTVAASDQNIVESDSRVDDVTFRPNHPHQFASAGSGYLLSCDTRSTGQVVSTSDCSENIIATSNTTYDELDVGRNSWRYPLAASRQLDEDSSRPKDLNYHAQPGCAQPGSSLTSFDGIDEVSSSTISLPSSTSTSTSVAIDALPIFMSPVESVKPCPQYCRCHGYSHGCYSPVSLQNNHDNTMLYPTPDLLQNTEPDQFSSSSTSTSWTMCMNSPLVCPGPFQPPLKSFKSAMPGSVDEGANSVRLVSSAPIASKMKSAPTPSPSGEDRAYPVEMVASAWLTTLVNEAVGKGIDHEVTAPSTASMVMNSASKMDSTLKASSQTSFPPPTSQNCDKYDESFSRGVTNSASSIAVATNNFSTPDDHQSSLYPRIYPVYPPLAYPAYPPPEYPSYPPPEYTGHFPFGYQPHPTTGYHAHSPCGYYPAPGSILCSRPTSHSLPYGYHGDATEDIPHIYRRCYPSREDDRPRSADGDKQKVPLRKRGPNTSSTRRLLVDQFPDLLPVIFWCLNHEQTSMPASRSSTPPMMTVPFIRKIIVECIPGIKERGGIGITTLRKFVSRVKKTMRNKVDFDQAKAVTTPTAMVASSLTQHLDISAEGAMDSVSHSVSKGNTAELPDRHADSIQSSIMEDSDFEFLKAPTEPILLSMMKFVNNTSKERSVASSRKNRAEKSQDSRHRPLDNDAQQKFDAVTSFVYDISTGGSMFQSLLDAHDIAEDEVRLSKTFCESSSADGSDVNEPPVKSSDFQPKIAAAKDKGNDVANDPSSEPAVCNDYDSDEDIMVIDESFQNI</sequence>
<dbReference type="AlphaFoldDB" id="A0A7M7P7P4"/>